<dbReference type="Proteomes" id="UP000499080">
    <property type="component" value="Unassembled WGS sequence"/>
</dbReference>
<protein>
    <submittedName>
        <fullName evidence="1">Uncharacterized protein</fullName>
    </submittedName>
</protein>
<reference evidence="1 2" key="1">
    <citation type="journal article" date="2019" name="Sci. Rep.">
        <title>Orb-weaving spider Araneus ventricosus genome elucidates the spidroin gene catalogue.</title>
        <authorList>
            <person name="Kono N."/>
            <person name="Nakamura H."/>
            <person name="Ohtoshi R."/>
            <person name="Moran D.A.P."/>
            <person name="Shinohara A."/>
            <person name="Yoshida Y."/>
            <person name="Fujiwara M."/>
            <person name="Mori M."/>
            <person name="Tomita M."/>
            <person name="Arakawa K."/>
        </authorList>
    </citation>
    <scope>NUCLEOTIDE SEQUENCE [LARGE SCALE GENOMIC DNA]</scope>
</reference>
<dbReference type="OrthoDB" id="5827962at2759"/>
<sequence length="363" mass="43369">MAAVRIALCLYYDKDIEKILEGEKKLPYSNGEFSRKVYKFWKRIEMKAAEKVSSLPTSLQTRVVKFIRPIDLETIKWTSDHANLLKLGSTYTYKSILRWKTVGTIDRTQTAMKFSQNKNFDPETRFNMACTYFLEDEVLALWHGDEVLDRKRLSRNGRNAAVRFWVKRLKEGSCRKRPWKDMIDGYFQILSVRRSDIRLRVSCFFPYLSWEGKKNYVRNLLCSNIARAYSDDLRLCMHAMDEAERVELFSEYHVHWLYYCLEWPFQSLFIDLANQLWSHINADKFHAVLFHIIRFSILRGLECFDYVGLLKEFWHDSPDAFKENIMKRKKSFKVITEILNYDEKNASLPLPETLSEFMPKYWH</sequence>
<comment type="caution">
    <text evidence="1">The sequence shown here is derived from an EMBL/GenBank/DDBJ whole genome shotgun (WGS) entry which is preliminary data.</text>
</comment>
<evidence type="ECO:0000313" key="2">
    <source>
        <dbReference type="Proteomes" id="UP000499080"/>
    </source>
</evidence>
<accession>A0A4Y2UP98</accession>
<keyword evidence="2" id="KW-1185">Reference proteome</keyword>
<dbReference type="EMBL" id="BGPR01038932">
    <property type="protein sequence ID" value="GBO14825.1"/>
    <property type="molecule type" value="Genomic_DNA"/>
</dbReference>
<name>A0A4Y2UP98_ARAVE</name>
<gene>
    <name evidence="1" type="ORF">AVEN_19376_1</name>
</gene>
<evidence type="ECO:0000313" key="1">
    <source>
        <dbReference type="EMBL" id="GBO14825.1"/>
    </source>
</evidence>
<organism evidence="1 2">
    <name type="scientific">Araneus ventricosus</name>
    <name type="common">Orbweaver spider</name>
    <name type="synonym">Epeira ventricosa</name>
    <dbReference type="NCBI Taxonomy" id="182803"/>
    <lineage>
        <taxon>Eukaryota</taxon>
        <taxon>Metazoa</taxon>
        <taxon>Ecdysozoa</taxon>
        <taxon>Arthropoda</taxon>
        <taxon>Chelicerata</taxon>
        <taxon>Arachnida</taxon>
        <taxon>Araneae</taxon>
        <taxon>Araneomorphae</taxon>
        <taxon>Entelegynae</taxon>
        <taxon>Araneoidea</taxon>
        <taxon>Araneidae</taxon>
        <taxon>Araneus</taxon>
    </lineage>
</organism>
<proteinExistence type="predicted"/>
<dbReference type="AlphaFoldDB" id="A0A4Y2UP98"/>